<name>A0A1X6P543_PORUM</name>
<accession>A0A1X6P543</accession>
<feature type="compositionally biased region" description="Acidic residues" evidence="3">
    <location>
        <begin position="84"/>
        <end position="94"/>
    </location>
</feature>
<dbReference type="PROSITE" id="PS51319">
    <property type="entry name" value="TFIIS_N"/>
    <property type="match status" value="1"/>
</dbReference>
<keyword evidence="6" id="KW-1185">Reference proteome</keyword>
<dbReference type="GO" id="GO:0005634">
    <property type="term" value="C:nucleus"/>
    <property type="evidence" value="ECO:0007669"/>
    <property type="project" value="UniProtKB-SubCell"/>
</dbReference>
<dbReference type="InterPro" id="IPR035441">
    <property type="entry name" value="TFIIS/LEDGF_dom_sf"/>
</dbReference>
<reference evidence="5 6" key="1">
    <citation type="submission" date="2017-03" db="EMBL/GenBank/DDBJ databases">
        <title>WGS assembly of Porphyra umbilicalis.</title>
        <authorList>
            <person name="Brawley S.H."/>
            <person name="Blouin N.A."/>
            <person name="Ficko-Blean E."/>
            <person name="Wheeler G.L."/>
            <person name="Lohr M."/>
            <person name="Goodson H.V."/>
            <person name="Jenkins J.W."/>
            <person name="Blaby-Haas C.E."/>
            <person name="Helliwell K.E."/>
            <person name="Chan C."/>
            <person name="Marriage T."/>
            <person name="Bhattacharya D."/>
            <person name="Klein A.S."/>
            <person name="Badis Y."/>
            <person name="Brodie J."/>
            <person name="Cao Y."/>
            <person name="Collen J."/>
            <person name="Dittami S.M."/>
            <person name="Gachon C.M."/>
            <person name="Green B.R."/>
            <person name="Karpowicz S."/>
            <person name="Kim J.W."/>
            <person name="Kudahl U."/>
            <person name="Lin S."/>
            <person name="Michel G."/>
            <person name="Mittag M."/>
            <person name="Olson B.J."/>
            <person name="Pangilinan J."/>
            <person name="Peng Y."/>
            <person name="Qiu H."/>
            <person name="Shu S."/>
            <person name="Singer J.T."/>
            <person name="Smith A.G."/>
            <person name="Sprecher B.N."/>
            <person name="Wagner V."/>
            <person name="Wang W."/>
            <person name="Wang Z.-Y."/>
            <person name="Yan J."/>
            <person name="Yarish C."/>
            <person name="Zoeuner-Riek S."/>
            <person name="Zhuang Y."/>
            <person name="Zou Y."/>
            <person name="Lindquist E.A."/>
            <person name="Grimwood J."/>
            <person name="Barry K."/>
            <person name="Rokhsar D.S."/>
            <person name="Schmutz J."/>
            <person name="Stiller J.W."/>
            <person name="Grossman A.R."/>
            <person name="Prochnik S.E."/>
        </authorList>
    </citation>
    <scope>NUCLEOTIDE SEQUENCE [LARGE SCALE GENOMIC DNA]</scope>
    <source>
        <strain evidence="5">4086291</strain>
    </source>
</reference>
<dbReference type="GO" id="GO:0016973">
    <property type="term" value="P:poly(A)+ mRNA export from nucleus"/>
    <property type="evidence" value="ECO:0007669"/>
    <property type="project" value="TreeGrafter"/>
</dbReference>
<dbReference type="AlphaFoldDB" id="A0A1X6P543"/>
<protein>
    <recommendedName>
        <fullName evidence="4">TFIIS N-terminal domain-containing protein</fullName>
    </recommendedName>
</protein>
<evidence type="ECO:0000256" key="1">
    <source>
        <dbReference type="ARBA" id="ARBA00037992"/>
    </source>
</evidence>
<feature type="compositionally biased region" description="Gly residues" evidence="3">
    <location>
        <begin position="429"/>
        <end position="440"/>
    </location>
</feature>
<feature type="region of interest" description="Disordered" evidence="3">
    <location>
        <begin position="1"/>
        <end position="182"/>
    </location>
</feature>
<feature type="compositionally biased region" description="Basic and acidic residues" evidence="3">
    <location>
        <begin position="1"/>
        <end position="10"/>
    </location>
</feature>
<dbReference type="PANTHER" id="PTHR46010">
    <property type="entry name" value="PROTEIN IWS1 HOMOLOG"/>
    <property type="match status" value="1"/>
</dbReference>
<dbReference type="Gene3D" id="1.20.930.10">
    <property type="entry name" value="Conserved domain common to transcription factors TFIIS, elongin A, CRSP70"/>
    <property type="match status" value="1"/>
</dbReference>
<evidence type="ECO:0000259" key="4">
    <source>
        <dbReference type="PROSITE" id="PS51319"/>
    </source>
</evidence>
<dbReference type="Pfam" id="PF08711">
    <property type="entry name" value="Med26"/>
    <property type="match status" value="1"/>
</dbReference>
<dbReference type="OrthoDB" id="21124at2759"/>
<dbReference type="PANTHER" id="PTHR46010:SF1">
    <property type="entry name" value="PROTEIN IWS1 HOMOLOG"/>
    <property type="match status" value="1"/>
</dbReference>
<evidence type="ECO:0000256" key="2">
    <source>
        <dbReference type="PROSITE-ProRule" id="PRU00649"/>
    </source>
</evidence>
<keyword evidence="2" id="KW-0539">Nucleus</keyword>
<sequence>MSGDSEHDGDLDAVFGSEMDSTDGDVGARPIPRRNTSGSAAARAAAVYSDDDEEAPRPRPSSSVGVRAVDEEEEDGGGRARDDGFDDGDEEEEGERDRGRGRGKGKAARSDDGGGDRPSKGKGKAVRRPQTPSRREGDEYDDEEDDRWDSRGVGKYDEAEEEPADGPAKKKAKRGKNGALDEDAAAESAVKFLVTMMDARDEDAKAFKRGKPALSKLCYLPNVERMLCKVDYRAPLLNNGLLSVMKAWLDPMPDGSLPNLRVRQVLLAALDAFPVDDGWTDLLRASNGLGKIIHFLARHDDFEANKRLARKLMDKWSRPIFDMTTDYSHLNADYERVAAPERPAAGSGGGGGSAYARSRARSTIIDTGRDNRASIAQHLQAERLGDAATAKMMAKRDRAMGDQLKNVVRVPQRVSFNFTRVPESQSLTGEGGSAGGGSASGAGSTRKKRSLDKAVKGMKRKTQSRAVNVSIEGRNLY</sequence>
<feature type="compositionally biased region" description="Basic and acidic residues" evidence="3">
    <location>
        <begin position="148"/>
        <end position="157"/>
    </location>
</feature>
<feature type="compositionally biased region" description="Basic and acidic residues" evidence="3">
    <location>
        <begin position="108"/>
        <end position="119"/>
    </location>
</feature>
<feature type="compositionally biased region" description="Acidic residues" evidence="3">
    <location>
        <begin position="138"/>
        <end position="147"/>
    </location>
</feature>
<evidence type="ECO:0000313" key="5">
    <source>
        <dbReference type="EMBL" id="OSX75870.1"/>
    </source>
</evidence>
<gene>
    <name evidence="5" type="ORF">BU14_0218s0036</name>
</gene>
<dbReference type="InterPro" id="IPR017923">
    <property type="entry name" value="TFIIS_N"/>
</dbReference>
<feature type="compositionally biased region" description="Basic residues" evidence="3">
    <location>
        <begin position="445"/>
        <end position="463"/>
    </location>
</feature>
<proteinExistence type="inferred from homology"/>
<dbReference type="InterPro" id="IPR051037">
    <property type="entry name" value="RNAPII_TF_IWS1"/>
</dbReference>
<dbReference type="Proteomes" id="UP000218209">
    <property type="component" value="Unassembled WGS sequence"/>
</dbReference>
<dbReference type="EMBL" id="KV918888">
    <property type="protein sequence ID" value="OSX75870.1"/>
    <property type="molecule type" value="Genomic_DNA"/>
</dbReference>
<comment type="similarity">
    <text evidence="1">Belongs to the IWS1 family.</text>
</comment>
<comment type="subcellular location">
    <subcellularLocation>
        <location evidence="2">Nucleus</location>
    </subcellularLocation>
</comment>
<feature type="region of interest" description="Disordered" evidence="3">
    <location>
        <begin position="421"/>
        <end position="477"/>
    </location>
</feature>
<evidence type="ECO:0000313" key="6">
    <source>
        <dbReference type="Proteomes" id="UP000218209"/>
    </source>
</evidence>
<feature type="domain" description="TFIIS N-terminal" evidence="4">
    <location>
        <begin position="243"/>
        <end position="323"/>
    </location>
</feature>
<organism evidence="5 6">
    <name type="scientific">Porphyra umbilicalis</name>
    <name type="common">Purple laver</name>
    <name type="synonym">Red alga</name>
    <dbReference type="NCBI Taxonomy" id="2786"/>
    <lineage>
        <taxon>Eukaryota</taxon>
        <taxon>Rhodophyta</taxon>
        <taxon>Bangiophyceae</taxon>
        <taxon>Bangiales</taxon>
        <taxon>Bangiaceae</taxon>
        <taxon>Porphyra</taxon>
    </lineage>
</organism>
<evidence type="ECO:0000256" key="3">
    <source>
        <dbReference type="SAM" id="MobiDB-lite"/>
    </source>
</evidence>